<feature type="domain" description="Core-binding (CB)" evidence="5">
    <location>
        <begin position="75"/>
        <end position="165"/>
    </location>
</feature>
<evidence type="ECO:0000256" key="1">
    <source>
        <dbReference type="ARBA" id="ARBA00023125"/>
    </source>
</evidence>
<keyword evidence="1 3" id="KW-0238">DNA-binding</keyword>
<dbReference type="GO" id="GO:0006310">
    <property type="term" value="P:DNA recombination"/>
    <property type="evidence" value="ECO:0007669"/>
    <property type="project" value="UniProtKB-KW"/>
</dbReference>
<keyword evidence="2" id="KW-0233">DNA recombination</keyword>
<organism evidence="6 7">
    <name type="scientific">Candidatus Flavonifractor intestinipullorum</name>
    <dbReference type="NCBI Taxonomy" id="2838587"/>
    <lineage>
        <taxon>Bacteria</taxon>
        <taxon>Bacillati</taxon>
        <taxon>Bacillota</taxon>
        <taxon>Clostridia</taxon>
        <taxon>Eubacteriales</taxon>
        <taxon>Oscillospiraceae</taxon>
        <taxon>Flavonifractor</taxon>
    </lineage>
</organism>
<dbReference type="GO" id="GO:0003677">
    <property type="term" value="F:DNA binding"/>
    <property type="evidence" value="ECO:0007669"/>
    <property type="project" value="UniProtKB-UniRule"/>
</dbReference>
<dbReference type="InterPro" id="IPR013762">
    <property type="entry name" value="Integrase-like_cat_sf"/>
</dbReference>
<accession>A0A9D2MBC8</accession>
<dbReference type="PROSITE" id="PS51898">
    <property type="entry name" value="TYR_RECOMBINASE"/>
    <property type="match status" value="1"/>
</dbReference>
<dbReference type="PANTHER" id="PTHR30349">
    <property type="entry name" value="PHAGE INTEGRASE-RELATED"/>
    <property type="match status" value="1"/>
</dbReference>
<dbReference type="Gene3D" id="1.10.443.10">
    <property type="entry name" value="Intergrase catalytic core"/>
    <property type="match status" value="1"/>
</dbReference>
<dbReference type="InterPro" id="IPR010998">
    <property type="entry name" value="Integrase_recombinase_N"/>
</dbReference>
<dbReference type="InterPro" id="IPR011010">
    <property type="entry name" value="DNA_brk_join_enz"/>
</dbReference>
<dbReference type="CDD" id="cd01189">
    <property type="entry name" value="INT_ICEBs1_C_like"/>
    <property type="match status" value="1"/>
</dbReference>
<dbReference type="EMBL" id="DWYC01000075">
    <property type="protein sequence ID" value="HJB57576.1"/>
    <property type="molecule type" value="Genomic_DNA"/>
</dbReference>
<evidence type="ECO:0000256" key="2">
    <source>
        <dbReference type="ARBA" id="ARBA00023172"/>
    </source>
</evidence>
<protein>
    <submittedName>
        <fullName evidence="6">Site-specific integrase</fullName>
    </submittedName>
</protein>
<evidence type="ECO:0000256" key="3">
    <source>
        <dbReference type="PROSITE-ProRule" id="PRU01248"/>
    </source>
</evidence>
<dbReference type="InterPro" id="IPR050090">
    <property type="entry name" value="Tyrosine_recombinase_XerCD"/>
</dbReference>
<evidence type="ECO:0000313" key="6">
    <source>
        <dbReference type="EMBL" id="HJB57576.1"/>
    </source>
</evidence>
<feature type="domain" description="Tyr recombinase" evidence="4">
    <location>
        <begin position="186"/>
        <end position="383"/>
    </location>
</feature>
<evidence type="ECO:0000259" key="5">
    <source>
        <dbReference type="PROSITE" id="PS51900"/>
    </source>
</evidence>
<dbReference type="PROSITE" id="PS51900">
    <property type="entry name" value="CB"/>
    <property type="match status" value="1"/>
</dbReference>
<dbReference type="InterPro" id="IPR044068">
    <property type="entry name" value="CB"/>
</dbReference>
<evidence type="ECO:0000259" key="4">
    <source>
        <dbReference type="PROSITE" id="PS51898"/>
    </source>
</evidence>
<dbReference type="Pfam" id="PF13102">
    <property type="entry name" value="Phage_int_SAM_5"/>
    <property type="match status" value="1"/>
</dbReference>
<reference evidence="6" key="2">
    <citation type="submission" date="2021-04" db="EMBL/GenBank/DDBJ databases">
        <authorList>
            <person name="Gilroy R."/>
        </authorList>
    </citation>
    <scope>NUCLEOTIDE SEQUENCE</scope>
    <source>
        <strain evidence="6">CHK189-11263</strain>
    </source>
</reference>
<comment type="caution">
    <text evidence="6">The sequence shown here is derived from an EMBL/GenBank/DDBJ whole genome shotgun (WGS) entry which is preliminary data.</text>
</comment>
<dbReference type="GO" id="GO:0015074">
    <property type="term" value="P:DNA integration"/>
    <property type="evidence" value="ECO:0007669"/>
    <property type="project" value="InterPro"/>
</dbReference>
<name>A0A9D2MBC8_9FIRM</name>
<dbReference type="Gene3D" id="1.10.150.130">
    <property type="match status" value="1"/>
</dbReference>
<dbReference type="AlphaFoldDB" id="A0A9D2MBC8"/>
<dbReference type="InterPro" id="IPR025269">
    <property type="entry name" value="SAM-like_dom"/>
</dbReference>
<dbReference type="Proteomes" id="UP000824208">
    <property type="component" value="Unassembled WGS sequence"/>
</dbReference>
<gene>
    <name evidence="6" type="ORF">H9714_08495</name>
</gene>
<sequence>MANITPRKNKAGEVISYQIRVFRGRNADGTRLKDYMMTWKPSPGMTKRQIAKELERQATLFEEACRRGQVSIEKPTFEKYAAYVVDLKERNGLKVKTAVRYRDMLRRINAEIGPVKLQDLRPDHLNRFYAKLAEPGQNQRTGGGLSPKTILEHHRVISTILAQAVKEQLILFNTAERATPPKMPKHEMDAFEVEEVRAILEALETEPLKWQVCVQLLIATGARRGEVMGLRWEHVDWVENKLYLCENRVYTPQSGVISTTLKTGENRYVSVSPSVMALLKRWRAEQAAGFMKLGITPSGYVLTAENGGPMHPDSPTDWLSKFSKRHGLPPIHPHKFRHTQASLLIAQGVDILTVSKRLGHAKVSTTLDIYSHVLAKSDEKASDTLDRLFYQKKAQSR</sequence>
<evidence type="ECO:0000313" key="7">
    <source>
        <dbReference type="Proteomes" id="UP000824208"/>
    </source>
</evidence>
<dbReference type="Pfam" id="PF00589">
    <property type="entry name" value="Phage_integrase"/>
    <property type="match status" value="1"/>
</dbReference>
<dbReference type="SUPFAM" id="SSF56349">
    <property type="entry name" value="DNA breaking-rejoining enzymes"/>
    <property type="match status" value="1"/>
</dbReference>
<proteinExistence type="predicted"/>
<dbReference type="InterPro" id="IPR002104">
    <property type="entry name" value="Integrase_catalytic"/>
</dbReference>
<reference evidence="6" key="1">
    <citation type="journal article" date="2021" name="PeerJ">
        <title>Extensive microbial diversity within the chicken gut microbiome revealed by metagenomics and culture.</title>
        <authorList>
            <person name="Gilroy R."/>
            <person name="Ravi A."/>
            <person name="Getino M."/>
            <person name="Pursley I."/>
            <person name="Horton D.L."/>
            <person name="Alikhan N.F."/>
            <person name="Baker D."/>
            <person name="Gharbi K."/>
            <person name="Hall N."/>
            <person name="Watson M."/>
            <person name="Adriaenssens E.M."/>
            <person name="Foster-Nyarko E."/>
            <person name="Jarju S."/>
            <person name="Secka A."/>
            <person name="Antonio M."/>
            <person name="Oren A."/>
            <person name="Chaudhuri R.R."/>
            <person name="La Ragione R."/>
            <person name="Hildebrand F."/>
            <person name="Pallen M.J."/>
        </authorList>
    </citation>
    <scope>NUCLEOTIDE SEQUENCE</scope>
    <source>
        <strain evidence="6">CHK189-11263</strain>
    </source>
</reference>
<dbReference type="PANTHER" id="PTHR30349:SF91">
    <property type="entry name" value="INTA PROTEIN"/>
    <property type="match status" value="1"/>
</dbReference>